<evidence type="ECO:0000256" key="5">
    <source>
        <dbReference type="ARBA" id="ARBA00037941"/>
    </source>
</evidence>
<protein>
    <submittedName>
        <fullName evidence="7">Dehydrogenase</fullName>
    </submittedName>
</protein>
<dbReference type="Proteomes" id="UP000196027">
    <property type="component" value="Chromosome"/>
</dbReference>
<dbReference type="GO" id="GO:0047545">
    <property type="term" value="F:(S)-2-hydroxyglutarate dehydrogenase activity"/>
    <property type="evidence" value="ECO:0007669"/>
    <property type="project" value="TreeGrafter"/>
</dbReference>
<evidence type="ECO:0000256" key="3">
    <source>
        <dbReference type="ARBA" id="ARBA00022827"/>
    </source>
</evidence>
<dbReference type="InterPro" id="IPR006076">
    <property type="entry name" value="FAD-dep_OxRdtase"/>
</dbReference>
<dbReference type="InterPro" id="IPR036188">
    <property type="entry name" value="FAD/NAD-bd_sf"/>
</dbReference>
<dbReference type="AlphaFoldDB" id="A0A1Y0I6Q8"/>
<keyword evidence="2" id="KW-0285">Flavoprotein</keyword>
<proteinExistence type="inferred from homology"/>
<accession>A0A1Y0I6Q8</accession>
<dbReference type="SUPFAM" id="SSF51905">
    <property type="entry name" value="FAD/NAD(P)-binding domain"/>
    <property type="match status" value="1"/>
</dbReference>
<dbReference type="KEGG" id="ome:OLMES_1846"/>
<comment type="cofactor">
    <cofactor evidence="1">
        <name>FAD</name>
        <dbReference type="ChEBI" id="CHEBI:57692"/>
    </cofactor>
</comment>
<comment type="similarity">
    <text evidence="5">Belongs to the L2HGDH family.</text>
</comment>
<sequence>MLKVDVVVIGGGLVGLAIARALAVEGYQVVLFERNNLPGEETSSRNSEVIHAGIYYPQQSLKAELCVRGKQLLYDYCERHKVAYHRCGKFIVATNEAQIGQLERIKHNAMLNGVTDLDRLSRRAFSDDLPGISALEALYSPSTGIVDSHGLIQAYFADAENAGAMLCLRHNVLEGAAAKHEFRLQVRGPDGANFSILSEHLITASGLHSEHVLQTLSGLDTKHIPCIGYAKGSYFALTGKVPYRSLIYPVPEPGGLGVHLTLDLAGRARFGPDVEWVEQLDYRVDHDRKIRFVEAIRRYWPDVPVQNLTAEYSGIRPKLVRAGEPDADFLIQTAVQHQIPGLINLLGIESPGLTASLALAERVTQLF</sequence>
<dbReference type="Pfam" id="PF01266">
    <property type="entry name" value="DAO"/>
    <property type="match status" value="1"/>
</dbReference>
<evidence type="ECO:0000256" key="4">
    <source>
        <dbReference type="ARBA" id="ARBA00023002"/>
    </source>
</evidence>
<dbReference type="Gene3D" id="3.50.50.60">
    <property type="entry name" value="FAD/NAD(P)-binding domain"/>
    <property type="match status" value="1"/>
</dbReference>
<keyword evidence="4" id="KW-0560">Oxidoreductase</keyword>
<name>A0A1Y0I6Q8_9GAMM</name>
<organism evidence="7 8">
    <name type="scientific">Oleiphilus messinensis</name>
    <dbReference type="NCBI Taxonomy" id="141451"/>
    <lineage>
        <taxon>Bacteria</taxon>
        <taxon>Pseudomonadati</taxon>
        <taxon>Pseudomonadota</taxon>
        <taxon>Gammaproteobacteria</taxon>
        <taxon>Oceanospirillales</taxon>
        <taxon>Oleiphilaceae</taxon>
        <taxon>Oleiphilus</taxon>
    </lineage>
</organism>
<dbReference type="PANTHER" id="PTHR43104">
    <property type="entry name" value="L-2-HYDROXYGLUTARATE DEHYDROGENASE, MITOCHONDRIAL"/>
    <property type="match status" value="1"/>
</dbReference>
<evidence type="ECO:0000256" key="1">
    <source>
        <dbReference type="ARBA" id="ARBA00001974"/>
    </source>
</evidence>
<dbReference type="OrthoDB" id="9801699at2"/>
<keyword evidence="3" id="KW-0274">FAD</keyword>
<evidence type="ECO:0000256" key="2">
    <source>
        <dbReference type="ARBA" id="ARBA00022630"/>
    </source>
</evidence>
<dbReference type="PANTHER" id="PTHR43104:SF4">
    <property type="entry name" value="L-2-HYDROXYGLUTARATE DEHYDROGENASE, MITOCHONDRIAL"/>
    <property type="match status" value="1"/>
</dbReference>
<keyword evidence="8" id="KW-1185">Reference proteome</keyword>
<dbReference type="RefSeq" id="WP_087460967.1">
    <property type="nucleotide sequence ID" value="NZ_CP021425.1"/>
</dbReference>
<dbReference type="Gene3D" id="3.30.9.10">
    <property type="entry name" value="D-Amino Acid Oxidase, subunit A, domain 2"/>
    <property type="match status" value="1"/>
</dbReference>
<evidence type="ECO:0000313" key="7">
    <source>
        <dbReference type="EMBL" id="ARU55920.1"/>
    </source>
</evidence>
<feature type="domain" description="FAD dependent oxidoreductase" evidence="6">
    <location>
        <begin position="5"/>
        <end position="366"/>
    </location>
</feature>
<evidence type="ECO:0000259" key="6">
    <source>
        <dbReference type="Pfam" id="PF01266"/>
    </source>
</evidence>
<reference evidence="7 8" key="1">
    <citation type="submission" date="2017-05" db="EMBL/GenBank/DDBJ databases">
        <title>Genomic insights into alkan degradation activity of Oleiphilus messinensis.</title>
        <authorList>
            <person name="Kozyavkin S.A."/>
            <person name="Slesarev A.I."/>
            <person name="Golyshin P.N."/>
            <person name="Korzhenkov A."/>
            <person name="Golyshina O.N."/>
            <person name="Toshchakov S.V."/>
        </authorList>
    </citation>
    <scope>NUCLEOTIDE SEQUENCE [LARGE SCALE GENOMIC DNA]</scope>
    <source>
        <strain evidence="7 8">ME102</strain>
    </source>
</reference>
<gene>
    <name evidence="7" type="ORF">OLMES_1846</name>
</gene>
<evidence type="ECO:0000313" key="8">
    <source>
        <dbReference type="Proteomes" id="UP000196027"/>
    </source>
</evidence>
<dbReference type="EMBL" id="CP021425">
    <property type="protein sequence ID" value="ARU55920.1"/>
    <property type="molecule type" value="Genomic_DNA"/>
</dbReference>